<organism evidence="8 9">
    <name type="scientific">Anabaena sphaerica FACHB-251</name>
    <dbReference type="NCBI Taxonomy" id="2692883"/>
    <lineage>
        <taxon>Bacteria</taxon>
        <taxon>Bacillati</taxon>
        <taxon>Cyanobacteriota</taxon>
        <taxon>Cyanophyceae</taxon>
        <taxon>Nostocales</taxon>
        <taxon>Nostocaceae</taxon>
        <taxon>Anabaena</taxon>
    </lineage>
</organism>
<keyword evidence="1" id="KW-0145">Chemotaxis</keyword>
<dbReference type="GO" id="GO:0007165">
    <property type="term" value="P:signal transduction"/>
    <property type="evidence" value="ECO:0007669"/>
    <property type="project" value="UniProtKB-KW"/>
</dbReference>
<feature type="transmembrane region" description="Helical" evidence="5">
    <location>
        <begin position="62"/>
        <end position="84"/>
    </location>
</feature>
<dbReference type="GO" id="GO:0006935">
    <property type="term" value="P:chemotaxis"/>
    <property type="evidence" value="ECO:0007669"/>
    <property type="project" value="UniProtKB-KW"/>
</dbReference>
<dbReference type="PANTHER" id="PTHR32089">
    <property type="entry name" value="METHYL-ACCEPTING CHEMOTAXIS PROTEIN MCPB"/>
    <property type="match status" value="1"/>
</dbReference>
<proteinExistence type="inferred from homology"/>
<dbReference type="Gene3D" id="3.30.450.20">
    <property type="entry name" value="PAS domain"/>
    <property type="match status" value="1"/>
</dbReference>
<dbReference type="AlphaFoldDB" id="A0A926WKG3"/>
<feature type="domain" description="HAMP" evidence="7">
    <location>
        <begin position="412"/>
        <end position="463"/>
    </location>
</feature>
<evidence type="ECO:0000313" key="8">
    <source>
        <dbReference type="EMBL" id="MBD2296244.1"/>
    </source>
</evidence>
<keyword evidence="5" id="KW-0472">Membrane</keyword>
<name>A0A926WKG3_9NOST</name>
<keyword evidence="9" id="KW-1185">Reference proteome</keyword>
<dbReference type="Pfam" id="PF00015">
    <property type="entry name" value="MCPsignal"/>
    <property type="match status" value="1"/>
</dbReference>
<protein>
    <submittedName>
        <fullName evidence="8">Methyl-accepting chemotaxis protein</fullName>
    </submittedName>
</protein>
<sequence>MINKTDTAHTGDANNKASIKASAPITDKKVEIIGQPHIKTSDNYPGNNVIRYLRQLKLSTKAIIFSIAIGTLPVLGIGMIAYNLGSKSISKQIISTQEKEVISLGEIINRFMLARYGDIQILSSLPFLSNPELSKSTSIAEKQAVLNRFITAYQGYDHVAVFNLNGKVIIQSKGGTISQEQNLKYFQEVLRTNAPVISQPEILKNNAVVIYIAAPIKDVATGKTTAVVRTRVSIQLLIESIKNYVDNNDDYYLVDTDGKFFLSLQKDLLGQEATVIYPGLANLLNRENLDTFTGVETIYQAPQLVSYAPLKKLEGLPKLNWQLILAKDGAIALDPQRQFLKLIAHITAIMALLMTLLAAWLAKSITKQNFSAYASLETLGNQKEDVLPVGVKEQDIQVAKESISEQEYQPKNTLHLQLLQLISQVENAAKGDLTVQVEVKDGEIGTIANVFNSILKSLRDIVIHVKQNASQINRDIGLNQNAINHFSEDATTQFEEFNRTLATVEQMTNYMQALANDAQGITAIANHAKYTTIRSVKAMDLTVKNIVSLQETVDETAKKVRHLGESSQQISRVVSLINQVAMQTNLLAINAGIEAARAGEEGQGFAVVAEEVGELAARSASATQEIEQIVEKIKRDTTEVVKAMEVGTNQVIESTQIAADAQQSLSEFVDISQQINDFIKSISTASVSPEQTSQIVNQLSKDIVAISQRTSDSSRQISASLQQTAEISQRLQNQVENFKIN</sequence>
<dbReference type="Gene3D" id="1.10.287.950">
    <property type="entry name" value="Methyl-accepting chemotaxis protein"/>
    <property type="match status" value="1"/>
</dbReference>
<evidence type="ECO:0000256" key="1">
    <source>
        <dbReference type="ARBA" id="ARBA00022500"/>
    </source>
</evidence>
<keyword evidence="2 4" id="KW-0807">Transducer</keyword>
<keyword evidence="5" id="KW-0812">Transmembrane</keyword>
<dbReference type="RefSeq" id="WP_190564368.1">
    <property type="nucleotide sequence ID" value="NZ_JACJQU010000020.1"/>
</dbReference>
<evidence type="ECO:0000256" key="2">
    <source>
        <dbReference type="ARBA" id="ARBA00023224"/>
    </source>
</evidence>
<reference evidence="9" key="1">
    <citation type="journal article" date="2020" name="ISME J.">
        <title>Comparative genomics reveals insights into cyanobacterial evolution and habitat adaptation.</title>
        <authorList>
            <person name="Chen M.Y."/>
            <person name="Teng W.K."/>
            <person name="Zhao L."/>
            <person name="Hu C.X."/>
            <person name="Zhou Y.K."/>
            <person name="Han B.P."/>
            <person name="Song L.R."/>
            <person name="Shu W.S."/>
        </authorList>
    </citation>
    <scope>NUCLEOTIDE SEQUENCE [LARGE SCALE GENOMIC DNA]</scope>
    <source>
        <strain evidence="9">FACHB-251</strain>
    </source>
</reference>
<gene>
    <name evidence="8" type="ORF">H6G06_22865</name>
</gene>
<dbReference type="CDD" id="cd11386">
    <property type="entry name" value="MCP_signal"/>
    <property type="match status" value="1"/>
</dbReference>
<dbReference type="PROSITE" id="PS50111">
    <property type="entry name" value="CHEMOTAXIS_TRANSDUC_2"/>
    <property type="match status" value="1"/>
</dbReference>
<dbReference type="SMART" id="SM00283">
    <property type="entry name" value="MA"/>
    <property type="match status" value="1"/>
</dbReference>
<dbReference type="InterPro" id="IPR029151">
    <property type="entry name" value="Sensor-like_sf"/>
</dbReference>
<comment type="similarity">
    <text evidence="3">Belongs to the methyl-accepting chemotaxis (MCP) protein family.</text>
</comment>
<evidence type="ECO:0000256" key="4">
    <source>
        <dbReference type="PROSITE-ProRule" id="PRU00284"/>
    </source>
</evidence>
<dbReference type="SUPFAM" id="SSF103190">
    <property type="entry name" value="Sensory domain-like"/>
    <property type="match status" value="1"/>
</dbReference>
<keyword evidence="5" id="KW-1133">Transmembrane helix</keyword>
<evidence type="ECO:0000259" key="7">
    <source>
        <dbReference type="PROSITE" id="PS50885"/>
    </source>
</evidence>
<dbReference type="InterPro" id="IPR004089">
    <property type="entry name" value="MCPsignal_dom"/>
</dbReference>
<feature type="domain" description="Methyl-accepting transducer" evidence="6">
    <location>
        <begin position="468"/>
        <end position="707"/>
    </location>
</feature>
<comment type="caution">
    <text evidence="8">The sequence shown here is derived from an EMBL/GenBank/DDBJ whole genome shotgun (WGS) entry which is preliminary data.</text>
</comment>
<dbReference type="SMART" id="SM00304">
    <property type="entry name" value="HAMP"/>
    <property type="match status" value="1"/>
</dbReference>
<dbReference type="PROSITE" id="PS50885">
    <property type="entry name" value="HAMP"/>
    <property type="match status" value="1"/>
</dbReference>
<evidence type="ECO:0000256" key="5">
    <source>
        <dbReference type="SAM" id="Phobius"/>
    </source>
</evidence>
<evidence type="ECO:0000313" key="9">
    <source>
        <dbReference type="Proteomes" id="UP000662185"/>
    </source>
</evidence>
<accession>A0A926WKG3</accession>
<evidence type="ECO:0000259" key="6">
    <source>
        <dbReference type="PROSITE" id="PS50111"/>
    </source>
</evidence>
<dbReference type="CDD" id="cd06225">
    <property type="entry name" value="HAMP"/>
    <property type="match status" value="1"/>
</dbReference>
<dbReference type="GO" id="GO:0016020">
    <property type="term" value="C:membrane"/>
    <property type="evidence" value="ECO:0007669"/>
    <property type="project" value="InterPro"/>
</dbReference>
<feature type="transmembrane region" description="Helical" evidence="5">
    <location>
        <begin position="342"/>
        <end position="362"/>
    </location>
</feature>
<dbReference type="InterPro" id="IPR003660">
    <property type="entry name" value="HAMP_dom"/>
</dbReference>
<evidence type="ECO:0000256" key="3">
    <source>
        <dbReference type="ARBA" id="ARBA00029447"/>
    </source>
</evidence>
<dbReference type="EMBL" id="JACJQU010000020">
    <property type="protein sequence ID" value="MBD2296244.1"/>
    <property type="molecule type" value="Genomic_DNA"/>
</dbReference>
<dbReference type="Proteomes" id="UP000662185">
    <property type="component" value="Unassembled WGS sequence"/>
</dbReference>
<dbReference type="SUPFAM" id="SSF58104">
    <property type="entry name" value="Methyl-accepting chemotaxis protein (MCP) signaling domain"/>
    <property type="match status" value="1"/>
</dbReference>
<dbReference type="PANTHER" id="PTHR32089:SF114">
    <property type="entry name" value="METHYL-ACCEPTING CHEMOTAXIS PROTEIN MCPB"/>
    <property type="match status" value="1"/>
</dbReference>